<dbReference type="GO" id="GO:0003677">
    <property type="term" value="F:DNA binding"/>
    <property type="evidence" value="ECO:0007669"/>
    <property type="project" value="InterPro"/>
</dbReference>
<evidence type="ECO:0000313" key="8">
    <source>
        <dbReference type="EMBL" id="OAP64678.1"/>
    </source>
</evidence>
<dbReference type="Gene3D" id="1.10.3260.10">
    <property type="entry name" value="DNA ligase, ATP-dependent, N-terminal domain"/>
    <property type="match status" value="1"/>
</dbReference>
<accession>A0A178ZXV5</accession>
<keyword evidence="9" id="KW-1185">Reference proteome</keyword>
<evidence type="ECO:0000256" key="2">
    <source>
        <dbReference type="ARBA" id="ARBA00022598"/>
    </source>
</evidence>
<dbReference type="GO" id="GO:0006310">
    <property type="term" value="P:DNA recombination"/>
    <property type="evidence" value="ECO:0007669"/>
    <property type="project" value="InterPro"/>
</dbReference>
<evidence type="ECO:0000256" key="6">
    <source>
        <dbReference type="SAM" id="MobiDB-lite"/>
    </source>
</evidence>
<gene>
    <name evidence="8" type="ORF">AYL99_00650</name>
</gene>
<dbReference type="RefSeq" id="XP_018698045.1">
    <property type="nucleotide sequence ID" value="XM_018832166.1"/>
</dbReference>
<keyword evidence="3" id="KW-0547">Nucleotide-binding</keyword>
<proteinExistence type="inferred from homology"/>
<comment type="caution">
    <text evidence="8">The sequence shown here is derived from an EMBL/GenBank/DDBJ whole genome shotgun (WGS) entry which is preliminary data.</text>
</comment>
<dbReference type="Gene3D" id="3.30.470.30">
    <property type="entry name" value="DNA ligase/mRNA capping enzyme"/>
    <property type="match status" value="1"/>
</dbReference>
<feature type="region of interest" description="Disordered" evidence="6">
    <location>
        <begin position="880"/>
        <end position="899"/>
    </location>
</feature>
<dbReference type="GO" id="GO:0003910">
    <property type="term" value="F:DNA ligase (ATP) activity"/>
    <property type="evidence" value="ECO:0007669"/>
    <property type="project" value="InterPro"/>
</dbReference>
<feature type="region of interest" description="Disordered" evidence="6">
    <location>
        <begin position="680"/>
        <end position="738"/>
    </location>
</feature>
<feature type="domain" description="ATP-dependent DNA ligase family profile" evidence="7">
    <location>
        <begin position="386"/>
        <end position="507"/>
    </location>
</feature>
<keyword evidence="5" id="KW-0539">Nucleus</keyword>
<dbReference type="EMBL" id="LVYI01000001">
    <property type="protein sequence ID" value="OAP64678.1"/>
    <property type="molecule type" value="Genomic_DNA"/>
</dbReference>
<reference evidence="8 9" key="1">
    <citation type="submission" date="2016-04" db="EMBL/GenBank/DDBJ databases">
        <title>Draft genome of Fonsecaea erecta CBS 125763.</title>
        <authorList>
            <person name="Weiss V.A."/>
            <person name="Vicente V.A."/>
            <person name="Raittz R.T."/>
            <person name="Moreno L.F."/>
            <person name="De Souza E.M."/>
            <person name="Pedrosa F.O."/>
            <person name="Steffens M.B."/>
            <person name="Faoro H."/>
            <person name="Tadra-Sfeir M.Z."/>
            <person name="Najafzadeh M.J."/>
            <person name="Felipe M.S."/>
            <person name="Teixeira M."/>
            <person name="Sun J."/>
            <person name="Xi L."/>
            <person name="Gomes R."/>
            <person name="De Azevedo C.M."/>
            <person name="Salgado C.G."/>
            <person name="Da Silva M.B."/>
            <person name="Nascimento M.F."/>
            <person name="Queiroz-Telles F."/>
            <person name="Attili D.S."/>
            <person name="Gorbushina A."/>
        </authorList>
    </citation>
    <scope>NUCLEOTIDE SEQUENCE [LARGE SCALE GENOMIC DNA]</scope>
    <source>
        <strain evidence="8 9">CBS 125763</strain>
    </source>
</reference>
<dbReference type="InterPro" id="IPR029710">
    <property type="entry name" value="LIG4"/>
</dbReference>
<dbReference type="Proteomes" id="UP000078343">
    <property type="component" value="Unassembled WGS sequence"/>
</dbReference>
<keyword evidence="4" id="KW-0067">ATP-binding</keyword>
<keyword evidence="2" id="KW-0436">Ligase</keyword>
<dbReference type="OrthoDB" id="2160351at2759"/>
<dbReference type="Pfam" id="PF04675">
    <property type="entry name" value="DNA_ligase_A_N"/>
    <property type="match status" value="1"/>
</dbReference>
<evidence type="ECO:0000256" key="5">
    <source>
        <dbReference type="ARBA" id="ARBA00023242"/>
    </source>
</evidence>
<dbReference type="PROSITE" id="PS50160">
    <property type="entry name" value="DNA_LIGASE_A3"/>
    <property type="match status" value="1"/>
</dbReference>
<dbReference type="InterPro" id="IPR012308">
    <property type="entry name" value="DNA_ligase_ATP-dep_N"/>
</dbReference>
<dbReference type="GO" id="GO:0006297">
    <property type="term" value="P:nucleotide-excision repair, DNA gap filling"/>
    <property type="evidence" value="ECO:0007669"/>
    <property type="project" value="TreeGrafter"/>
</dbReference>
<name>A0A178ZXV5_9EURO</name>
<dbReference type="GO" id="GO:0006303">
    <property type="term" value="P:double-strand break repair via nonhomologous end joining"/>
    <property type="evidence" value="ECO:0007669"/>
    <property type="project" value="TreeGrafter"/>
</dbReference>
<comment type="similarity">
    <text evidence="1">Belongs to the ATP-dependent DNA ligase family.</text>
</comment>
<sequence length="1060" mass="120586">MPFKFKHLVQLLKELDTARKQAQSSSTCPARSVHELVIQWFRGYDSEILRHGPSAVAFLCCLLLDRVPHLVYGLQEKSLAGVLCKALFIENTTRGRQLHAWEATGLDLATCLEKHVMALAENDSPASHREVTLEEIHDVLWQLAANSRFASGEMKRHRNGVRSEALLRPILSRLHSGEAKWLVRMILKSYDPVQIPEHLVLGCFHFLLPDVLPFQNSLEEAIKVLEKPELISIPHHPPAALQRGYRQECARHLTPKLGVMIKRQEYFKARSIRHCCQMADTRTMSVERKYDGWYCQVHIDKSKGRDCIQLFSKRGKDSTKPWVRLHGALEAGLRLSEPDCAITQNCIIEGEMLVWSRSRKAILPFEKIRKYITYYGRAIGAAADSPRSSDEQLMVIFYDCLWHDNHNLVDEPHHKRRQRLERIVSVTEGVAELGDRQEIRFGTASAKEELQRFFGYAIEQRWEGFVLKGRTDPYFSTSCHTSAIKLKKDYIKGLGDAADLCIVGGRRDAAEAEKYGGSPNWTSFHVACLRNKEAVQTFGTEPQFLILDILTRQTMSEDTFRELNQRGLAFYLPISELTEQMNVKIDQPAIRRQPPTVLFTKPFVVEVTGAAFTKPSDVAYYTLRFPRDVRLQFGRPLTETHSFEELQEMAKESLTPAVPEEQEEVDWIERLIKADGNRHQCTDLHVGGTPSPSREPTPSMSLRMSSPLAASRTEPENIYPAQSSPGNRGGTGKYGEHLNPKVASTIQSSPLQLVANRSIALSMAIHHASGLQLSTKRKYEDSDLPTATAKRPRKDTTNRLLIPLRYCLRSETGSVHPYEPPAVFRSPMEVTDQNCSNSTERQPLSELKNVRAVRELEKHGATLADFVDHHEVENGRTVRKHVGKRGSATHPDNQSLAKPPRSLDDIILTIMSASTLSLQDVQSVNKVTMVLVQFVDKPYSRVVRNAIYEIINAVLKEYRTQRNAEKQWRIQRCGEDPEPESQPQQQRRIIFFYNVKIRSCFSVSGSDLLQGAGELLRKQEVKKYFAGGMLITIDQDRDEVVSRATWHWRESVRLLDELQS</sequence>
<dbReference type="InterPro" id="IPR012310">
    <property type="entry name" value="DNA_ligase_ATP-dep_cent"/>
</dbReference>
<evidence type="ECO:0000313" key="9">
    <source>
        <dbReference type="Proteomes" id="UP000078343"/>
    </source>
</evidence>
<dbReference type="Pfam" id="PF01068">
    <property type="entry name" value="DNA_ligase_A_M"/>
    <property type="match status" value="1"/>
</dbReference>
<dbReference type="InterPro" id="IPR012340">
    <property type="entry name" value="NA-bd_OB-fold"/>
</dbReference>
<dbReference type="PANTHER" id="PTHR45997:SF2">
    <property type="entry name" value="ATP DEPENDENT DNA LIGASE DOMAIN PROTEIN (AFU_ORTHOLOGUE AFUA_5G02430)"/>
    <property type="match status" value="1"/>
</dbReference>
<evidence type="ECO:0000256" key="3">
    <source>
        <dbReference type="ARBA" id="ARBA00022741"/>
    </source>
</evidence>
<dbReference type="InterPro" id="IPR036599">
    <property type="entry name" value="DNA_ligase_N_sf"/>
</dbReference>
<dbReference type="GeneID" id="30004820"/>
<dbReference type="Gene3D" id="2.40.50.140">
    <property type="entry name" value="Nucleic acid-binding proteins"/>
    <property type="match status" value="1"/>
</dbReference>
<dbReference type="SUPFAM" id="SSF56091">
    <property type="entry name" value="DNA ligase/mRNA capping enzyme, catalytic domain"/>
    <property type="match status" value="1"/>
</dbReference>
<protein>
    <recommendedName>
        <fullName evidence="7">ATP-dependent DNA ligase family profile domain-containing protein</fullName>
    </recommendedName>
</protein>
<dbReference type="PANTHER" id="PTHR45997">
    <property type="entry name" value="DNA LIGASE 4"/>
    <property type="match status" value="1"/>
</dbReference>
<evidence type="ECO:0000256" key="4">
    <source>
        <dbReference type="ARBA" id="ARBA00022840"/>
    </source>
</evidence>
<dbReference type="STRING" id="1367422.A0A178ZXV5"/>
<evidence type="ECO:0000259" key="7">
    <source>
        <dbReference type="PROSITE" id="PS50160"/>
    </source>
</evidence>
<organism evidence="8 9">
    <name type="scientific">Fonsecaea erecta</name>
    <dbReference type="NCBI Taxonomy" id="1367422"/>
    <lineage>
        <taxon>Eukaryota</taxon>
        <taxon>Fungi</taxon>
        <taxon>Dikarya</taxon>
        <taxon>Ascomycota</taxon>
        <taxon>Pezizomycotina</taxon>
        <taxon>Eurotiomycetes</taxon>
        <taxon>Chaetothyriomycetidae</taxon>
        <taxon>Chaetothyriales</taxon>
        <taxon>Herpotrichiellaceae</taxon>
        <taxon>Fonsecaea</taxon>
    </lineage>
</organism>
<feature type="compositionally biased region" description="Polar residues" evidence="6">
    <location>
        <begin position="690"/>
        <end position="704"/>
    </location>
</feature>
<evidence type="ECO:0000256" key="1">
    <source>
        <dbReference type="ARBA" id="ARBA00007572"/>
    </source>
</evidence>
<dbReference type="GO" id="GO:0032807">
    <property type="term" value="C:DNA ligase IV complex"/>
    <property type="evidence" value="ECO:0007669"/>
    <property type="project" value="TreeGrafter"/>
</dbReference>
<dbReference type="AlphaFoldDB" id="A0A178ZXV5"/>
<dbReference type="GO" id="GO:0005524">
    <property type="term" value="F:ATP binding"/>
    <property type="evidence" value="ECO:0007669"/>
    <property type="project" value="UniProtKB-KW"/>
</dbReference>